<gene>
    <name evidence="3" type="ORF">HB770_10970</name>
</gene>
<proteinExistence type="predicted"/>
<dbReference type="Pfam" id="PF13392">
    <property type="entry name" value="HNH_3"/>
    <property type="match status" value="1"/>
</dbReference>
<evidence type="ECO:0000313" key="3">
    <source>
        <dbReference type="EMBL" id="QND42329.1"/>
    </source>
</evidence>
<protein>
    <submittedName>
        <fullName evidence="3">HNH endonuclease</fullName>
    </submittedName>
</protein>
<keyword evidence="3" id="KW-0540">Nuclease</keyword>
<dbReference type="AlphaFoldDB" id="A0A7G6RJ97"/>
<dbReference type="EMBL" id="CP050549">
    <property type="protein sequence ID" value="QND42329.1"/>
    <property type="molecule type" value="Genomic_DNA"/>
</dbReference>
<dbReference type="Proteomes" id="UP000515518">
    <property type="component" value="Chromosome"/>
</dbReference>
<keyword evidence="3" id="KW-0255">Endonuclease</keyword>
<evidence type="ECO:0000259" key="2">
    <source>
        <dbReference type="Pfam" id="PF13392"/>
    </source>
</evidence>
<organism evidence="3 4">
    <name type="scientific">Rhizobium leguminosarum bv. viciae</name>
    <dbReference type="NCBI Taxonomy" id="387"/>
    <lineage>
        <taxon>Bacteria</taxon>
        <taxon>Pseudomonadati</taxon>
        <taxon>Pseudomonadota</taxon>
        <taxon>Alphaproteobacteria</taxon>
        <taxon>Hyphomicrobiales</taxon>
        <taxon>Rhizobiaceae</taxon>
        <taxon>Rhizobium/Agrobacterium group</taxon>
        <taxon>Rhizobium</taxon>
    </lineage>
</organism>
<reference evidence="4" key="1">
    <citation type="journal article" date="2020" name="Mol. Plant Microbe">
        <title>Rhizobial microsymbionts of the narrowly endemic Oxytropis species growing in Kamchatka are characterized by significant genetic diversity and possess a set of genes that are associated with T3SS and T6SS secretion systems and can affect the development of symbiosis.</title>
        <authorList>
            <person name="Safronova V."/>
            <person name="Guro P."/>
            <person name="Sazanova A."/>
            <person name="Kuznetsova I."/>
            <person name="Belimov A."/>
            <person name="Yakubov V."/>
            <person name="Chirak E."/>
            <person name="Afonin A."/>
            <person name="Gogolev Y."/>
            <person name="Andronov E."/>
            <person name="Tikhonovich I."/>
        </authorList>
    </citation>
    <scope>NUCLEOTIDE SEQUENCE [LARGE SCALE GENOMIC DNA]</scope>
    <source>
        <strain evidence="4">RCAM0610</strain>
    </source>
</reference>
<accession>A0A7G6RJ97</accession>
<evidence type="ECO:0000313" key="4">
    <source>
        <dbReference type="Proteomes" id="UP000515518"/>
    </source>
</evidence>
<dbReference type="RefSeq" id="WP_094231017.1">
    <property type="nucleotide sequence ID" value="NZ_CP022665.1"/>
</dbReference>
<feature type="domain" description="HNH nuclease" evidence="2">
    <location>
        <begin position="133"/>
        <end position="172"/>
    </location>
</feature>
<feature type="region of interest" description="Disordered" evidence="1">
    <location>
        <begin position="56"/>
        <end position="100"/>
    </location>
</feature>
<evidence type="ECO:0000256" key="1">
    <source>
        <dbReference type="SAM" id="MobiDB-lite"/>
    </source>
</evidence>
<name>A0A7G6RJ97_RHILV</name>
<feature type="compositionally biased region" description="Basic residues" evidence="1">
    <location>
        <begin position="80"/>
        <end position="91"/>
    </location>
</feature>
<feature type="compositionally biased region" description="Polar residues" evidence="1">
    <location>
        <begin position="58"/>
        <end position="69"/>
    </location>
</feature>
<dbReference type="GO" id="GO:0004519">
    <property type="term" value="F:endonuclease activity"/>
    <property type="evidence" value="ECO:0007669"/>
    <property type="project" value="UniProtKB-KW"/>
</dbReference>
<keyword evidence="3" id="KW-0378">Hydrolase</keyword>
<sequence>MKGTWIKYTVDQIAWLEANRLLRISDYHAAFCRQFDRYDVSAGNLHALRKRKGWKTGRTGQFSKGSTPFNKGVPCEPGKGGKHPNARKTQFKKGGLPHNTKYLGHERVTKDGYVEVSIDEENPHTGYERRYVLKHLYLWEKANGPVPDGMCLKAVDSNRSNTDPSNWILIPRGVLPRINGGRATRVMAYDTAPDELKPVLMNMARVDQKVSELRRKRQGAA</sequence>
<dbReference type="InterPro" id="IPR003615">
    <property type="entry name" value="HNH_nuc"/>
</dbReference>